<dbReference type="PANTHER" id="PTHR30619:SF1">
    <property type="entry name" value="RECOMBINATION PROTEIN 2"/>
    <property type="match status" value="1"/>
</dbReference>
<feature type="transmembrane region" description="Helical" evidence="6">
    <location>
        <begin position="293"/>
        <end position="317"/>
    </location>
</feature>
<proteinExistence type="predicted"/>
<dbReference type="GO" id="GO:0005886">
    <property type="term" value="C:plasma membrane"/>
    <property type="evidence" value="ECO:0007669"/>
    <property type="project" value="UniProtKB-SubCell"/>
</dbReference>
<evidence type="ECO:0000256" key="6">
    <source>
        <dbReference type="SAM" id="Phobius"/>
    </source>
</evidence>
<evidence type="ECO:0000256" key="2">
    <source>
        <dbReference type="ARBA" id="ARBA00022475"/>
    </source>
</evidence>
<keyword evidence="2" id="KW-1003">Cell membrane</keyword>
<feature type="transmembrane region" description="Helical" evidence="6">
    <location>
        <begin position="514"/>
        <end position="532"/>
    </location>
</feature>
<dbReference type="EMBL" id="CP048113">
    <property type="protein sequence ID" value="QHS61838.1"/>
    <property type="molecule type" value="Genomic_DNA"/>
</dbReference>
<keyword evidence="5 6" id="KW-0472">Membrane</keyword>
<comment type="subcellular location">
    <subcellularLocation>
        <location evidence="1">Cell membrane</location>
        <topology evidence="1">Multi-pass membrane protein</topology>
    </subcellularLocation>
</comment>
<evidence type="ECO:0000313" key="10">
    <source>
        <dbReference type="Proteomes" id="UP000476411"/>
    </source>
</evidence>
<reference evidence="9 10" key="1">
    <citation type="submission" date="2020-01" db="EMBL/GenBank/DDBJ databases">
        <title>Complete genome sequence of Chitinophaga sp. H33E-04 isolated from quinoa roots.</title>
        <authorList>
            <person name="Weon H.-Y."/>
            <person name="Lee S.A."/>
        </authorList>
    </citation>
    <scope>NUCLEOTIDE SEQUENCE [LARGE SCALE GENOMIC DNA]</scope>
    <source>
        <strain evidence="9 10">H33E-04</strain>
    </source>
</reference>
<feature type="transmembrane region" description="Helical" evidence="6">
    <location>
        <begin position="34"/>
        <end position="54"/>
    </location>
</feature>
<feature type="transmembrane region" description="Helical" evidence="6">
    <location>
        <begin position="397"/>
        <end position="416"/>
    </location>
</feature>
<evidence type="ECO:0000256" key="1">
    <source>
        <dbReference type="ARBA" id="ARBA00004651"/>
    </source>
</evidence>
<organism evidence="9 10">
    <name type="scientific">Chitinophaga agri</name>
    <dbReference type="NCBI Taxonomy" id="2703787"/>
    <lineage>
        <taxon>Bacteria</taxon>
        <taxon>Pseudomonadati</taxon>
        <taxon>Bacteroidota</taxon>
        <taxon>Chitinophagia</taxon>
        <taxon>Chitinophagales</taxon>
        <taxon>Chitinophagaceae</taxon>
        <taxon>Chitinophaga</taxon>
    </lineage>
</organism>
<evidence type="ECO:0000256" key="5">
    <source>
        <dbReference type="ARBA" id="ARBA00023136"/>
    </source>
</evidence>
<gene>
    <name evidence="9" type="ORF">GWR21_20200</name>
</gene>
<feature type="transmembrane region" description="Helical" evidence="6">
    <location>
        <begin position="12"/>
        <end position="28"/>
    </location>
</feature>
<dbReference type="PANTHER" id="PTHR30619">
    <property type="entry name" value="DNA INTERNALIZATION/COMPETENCE PROTEIN COMEC/REC2"/>
    <property type="match status" value="1"/>
</dbReference>
<dbReference type="KEGG" id="chih:GWR21_20200"/>
<sequence>MFVSLVKSAPFLRLVLCLSTGVFIQVFLPLRLLIILSAAGLATIALWFLSFLALRYQYRADWLRGIALQMLVICSGGVLFHLSDVRDHPHYFEKMVKPGDYLLVQITVPVQHAGKRLKTMVAVRYIVRDNMCIAAEGKLLVYLEADSSAVRLQTSDQLLIDSHTETVGRNGNPGAFDYNRYCALQQVYRQAYLREKHWYKLLWGDENVWRNRLQQSRSYCLRILQQYIGGKEAGLASALLIGYRYDLDRELVRDYTNTGIVHIIAISGMHLALIYGALLWLTQWWPQQRYTNIVKGVLIILVLWAFTLLTGGAASVLRATVMFTFLTIGKCMLARHTNVYNTLAASAFILLCYEPRLLVDVGFQLSYLAVLSIVVCYRRLYHLIHIDNKWLSKLWDMTALTLAAQLFTIPACLYYFHQFPLYFLPANLLAVPLSTVVLYAEIFLLPFGNMPVIADKIGMLLKGLMQCMNSLTGIIGHLPGALITGVDIQLISVVCMYGCIGALLILLSQRWRIGVLLMLISTACWSAGVMFLRISEQHQHKMVVYNIPGHTVIDIIQGRSAAMVSGEEIADSLYERYLRPAHALYGVKHRPSFNDREEDSCQLPGFRIRAVGDKRLVVVDSLLPDRYPQKKIRTDYLLLSHNPRVDIRQLERMFCVDRYIFDASNSRLNIQRWKSDCYVLTLRFFSVPDQGAFVINF</sequence>
<dbReference type="NCBIfam" id="TIGR00360">
    <property type="entry name" value="ComEC_N-term"/>
    <property type="match status" value="1"/>
</dbReference>
<dbReference type="Proteomes" id="UP000476411">
    <property type="component" value="Chromosome"/>
</dbReference>
<dbReference type="AlphaFoldDB" id="A0A6B9ZHA9"/>
<evidence type="ECO:0000256" key="4">
    <source>
        <dbReference type="ARBA" id="ARBA00022989"/>
    </source>
</evidence>
<evidence type="ECO:0000259" key="8">
    <source>
        <dbReference type="Pfam" id="PF13567"/>
    </source>
</evidence>
<name>A0A6B9ZHA9_9BACT</name>
<dbReference type="InterPro" id="IPR052159">
    <property type="entry name" value="Competence_DNA_uptake"/>
</dbReference>
<keyword evidence="4 6" id="KW-1133">Transmembrane helix</keyword>
<feature type="transmembrane region" description="Helical" evidence="6">
    <location>
        <begin position="260"/>
        <end position="281"/>
    </location>
</feature>
<feature type="transmembrane region" description="Helical" evidence="6">
    <location>
        <begin position="488"/>
        <end position="507"/>
    </location>
</feature>
<accession>A0A6B9ZHA9</accession>
<protein>
    <submittedName>
        <fullName evidence="9">ComEC family competence protein</fullName>
    </submittedName>
</protein>
<feature type="domain" description="DUF4131" evidence="8">
    <location>
        <begin position="29"/>
        <end position="196"/>
    </location>
</feature>
<feature type="domain" description="ComEC/Rec2-related protein" evidence="7">
    <location>
        <begin position="239"/>
        <end position="508"/>
    </location>
</feature>
<keyword evidence="3 6" id="KW-0812">Transmembrane</keyword>
<feature type="transmembrane region" description="Helical" evidence="6">
    <location>
        <begin position="422"/>
        <end position="447"/>
    </location>
</feature>
<evidence type="ECO:0000259" key="7">
    <source>
        <dbReference type="Pfam" id="PF03772"/>
    </source>
</evidence>
<keyword evidence="10" id="KW-1185">Reference proteome</keyword>
<dbReference type="Pfam" id="PF03772">
    <property type="entry name" value="Competence"/>
    <property type="match status" value="1"/>
</dbReference>
<dbReference type="InterPro" id="IPR025405">
    <property type="entry name" value="DUF4131"/>
</dbReference>
<evidence type="ECO:0000313" key="9">
    <source>
        <dbReference type="EMBL" id="QHS61838.1"/>
    </source>
</evidence>
<dbReference type="InterPro" id="IPR004477">
    <property type="entry name" value="ComEC_N"/>
</dbReference>
<dbReference type="RefSeq" id="WP_162333500.1">
    <property type="nucleotide sequence ID" value="NZ_CP048113.1"/>
</dbReference>
<dbReference type="Pfam" id="PF13567">
    <property type="entry name" value="DUF4131"/>
    <property type="match status" value="1"/>
</dbReference>
<evidence type="ECO:0000256" key="3">
    <source>
        <dbReference type="ARBA" id="ARBA00022692"/>
    </source>
</evidence>